<organism evidence="1 2">
    <name type="scientific">Ciceribacter ferrooxidans</name>
    <dbReference type="NCBI Taxonomy" id="2509717"/>
    <lineage>
        <taxon>Bacteria</taxon>
        <taxon>Pseudomonadati</taxon>
        <taxon>Pseudomonadota</taxon>
        <taxon>Alphaproteobacteria</taxon>
        <taxon>Hyphomicrobiales</taxon>
        <taxon>Rhizobiaceae</taxon>
        <taxon>Ciceribacter</taxon>
    </lineage>
</organism>
<protein>
    <submittedName>
        <fullName evidence="1">Uncharacterized protein</fullName>
    </submittedName>
</protein>
<comment type="caution">
    <text evidence="1">The sequence shown here is derived from an EMBL/GenBank/DDBJ whole genome shotgun (WGS) entry which is preliminary data.</text>
</comment>
<evidence type="ECO:0000313" key="1">
    <source>
        <dbReference type="EMBL" id="RYC10141.1"/>
    </source>
</evidence>
<keyword evidence="2" id="KW-1185">Reference proteome</keyword>
<proteinExistence type="predicted"/>
<dbReference type="Proteomes" id="UP000291088">
    <property type="component" value="Unassembled WGS sequence"/>
</dbReference>
<reference evidence="1 2" key="1">
    <citation type="submission" date="2019-01" db="EMBL/GenBank/DDBJ databases">
        <authorList>
            <person name="Deng T."/>
        </authorList>
    </citation>
    <scope>NUCLEOTIDE SEQUENCE [LARGE SCALE GENOMIC DNA]</scope>
    <source>
        <strain evidence="1 2">F8825</strain>
    </source>
</reference>
<name>A0A4Q2SXH1_9HYPH</name>
<accession>A0A4Q2SXH1</accession>
<dbReference type="RefSeq" id="WP_129333533.1">
    <property type="nucleotide sequence ID" value="NZ_SDVB01000253.1"/>
</dbReference>
<dbReference type="OrthoDB" id="8410272at2"/>
<dbReference type="AlphaFoldDB" id="A0A4Q2SXH1"/>
<sequence length="146" mass="16431">MANPSINRFLEDGMMDAIDHALGRPIFPLQETYRNRYFIDSDCDEGRAMAASPFWREAGTNGGSLTCFEVTEDGRRELADHLKSIRDPWRLFEVTFEGAAETIAATSFANAKYRKWLEVSDSWSELTFGRFIAASRVRLASGVSHG</sequence>
<gene>
    <name evidence="1" type="ORF">EUU22_18920</name>
</gene>
<dbReference type="EMBL" id="SDVB01000253">
    <property type="protein sequence ID" value="RYC10141.1"/>
    <property type="molecule type" value="Genomic_DNA"/>
</dbReference>
<evidence type="ECO:0000313" key="2">
    <source>
        <dbReference type="Proteomes" id="UP000291088"/>
    </source>
</evidence>